<accession>A0A7J7MDP2</accession>
<keyword evidence="6 8" id="KW-0732">Signal</keyword>
<keyword evidence="5" id="KW-0372">Hormone</keyword>
<dbReference type="Proteomes" id="UP000541444">
    <property type="component" value="Unassembled WGS sequence"/>
</dbReference>
<keyword evidence="7" id="KW-0379">Hydroxylation</keyword>
<dbReference type="PANTHER" id="PTHR33348:SF7">
    <property type="entry name" value="PRECURSOR OF CEP11-RELATED"/>
    <property type="match status" value="1"/>
</dbReference>
<protein>
    <submittedName>
        <fullName evidence="9">Uncharacterized protein</fullName>
    </submittedName>
</protein>
<dbReference type="InterPro" id="IPR033250">
    <property type="entry name" value="CEP"/>
</dbReference>
<dbReference type="AlphaFoldDB" id="A0A7J7MDP2"/>
<evidence type="ECO:0000256" key="1">
    <source>
        <dbReference type="ARBA" id="ARBA00004271"/>
    </source>
</evidence>
<dbReference type="GO" id="GO:0005179">
    <property type="term" value="F:hormone activity"/>
    <property type="evidence" value="ECO:0007669"/>
    <property type="project" value="UniProtKB-KW"/>
</dbReference>
<feature type="chain" id="PRO_5029532659" evidence="8">
    <location>
        <begin position="26"/>
        <end position="94"/>
    </location>
</feature>
<sequence>MAKFFSTSIVVLVLIISHEVFLAEGVRHLKSGKGKDFNKCLGCESNTLKASTKGEKHLMVGEWHSDSPSFVQHVDDFRPTAPGHSPGVGHSIQN</sequence>
<dbReference type="GO" id="GO:0048046">
    <property type="term" value="C:apoplast"/>
    <property type="evidence" value="ECO:0007669"/>
    <property type="project" value="UniProtKB-SubCell"/>
</dbReference>
<dbReference type="GO" id="GO:2000280">
    <property type="term" value="P:regulation of root development"/>
    <property type="evidence" value="ECO:0007669"/>
    <property type="project" value="TreeGrafter"/>
</dbReference>
<evidence type="ECO:0000313" key="9">
    <source>
        <dbReference type="EMBL" id="KAF6152858.1"/>
    </source>
</evidence>
<comment type="subcellular location">
    <subcellularLocation>
        <location evidence="1">Secreted</location>
        <location evidence="1">Extracellular space</location>
        <location evidence="1">Apoplast</location>
    </subcellularLocation>
</comment>
<feature type="signal peptide" evidence="8">
    <location>
        <begin position="1"/>
        <end position="25"/>
    </location>
</feature>
<name>A0A7J7MDP2_9MAGN</name>
<comment type="similarity">
    <text evidence="2">Belongs to the C-terminally encoded plant signaling peptide (CEP) family.</text>
</comment>
<evidence type="ECO:0000256" key="4">
    <source>
        <dbReference type="ARBA" id="ARBA00022525"/>
    </source>
</evidence>
<dbReference type="EMBL" id="JACGCM010001604">
    <property type="protein sequence ID" value="KAF6152858.1"/>
    <property type="molecule type" value="Genomic_DNA"/>
</dbReference>
<evidence type="ECO:0000256" key="3">
    <source>
        <dbReference type="ARBA" id="ARBA00022523"/>
    </source>
</evidence>
<reference evidence="9 10" key="1">
    <citation type="journal article" date="2020" name="IScience">
        <title>Genome Sequencing of the Endangered Kingdonia uniflora (Circaeasteraceae, Ranunculales) Reveals Potential Mechanisms of Evolutionary Specialization.</title>
        <authorList>
            <person name="Sun Y."/>
            <person name="Deng T."/>
            <person name="Zhang A."/>
            <person name="Moore M.J."/>
            <person name="Landis J.B."/>
            <person name="Lin N."/>
            <person name="Zhang H."/>
            <person name="Zhang X."/>
            <person name="Huang J."/>
            <person name="Zhang X."/>
            <person name="Sun H."/>
            <person name="Wang H."/>
        </authorList>
    </citation>
    <scope>NUCLEOTIDE SEQUENCE [LARGE SCALE GENOMIC DNA]</scope>
    <source>
        <strain evidence="9">TB1705</strain>
        <tissue evidence="9">Leaf</tissue>
    </source>
</reference>
<dbReference type="GO" id="GO:1902025">
    <property type="term" value="P:nitrate import"/>
    <property type="evidence" value="ECO:0007669"/>
    <property type="project" value="TreeGrafter"/>
</dbReference>
<dbReference type="GO" id="GO:0006995">
    <property type="term" value="P:cellular response to nitrogen starvation"/>
    <property type="evidence" value="ECO:0007669"/>
    <property type="project" value="UniProtKB-ARBA"/>
</dbReference>
<dbReference type="OrthoDB" id="1863260at2759"/>
<evidence type="ECO:0000256" key="7">
    <source>
        <dbReference type="ARBA" id="ARBA00023278"/>
    </source>
</evidence>
<evidence type="ECO:0000256" key="5">
    <source>
        <dbReference type="ARBA" id="ARBA00022702"/>
    </source>
</evidence>
<keyword evidence="4" id="KW-0964">Secreted</keyword>
<evidence type="ECO:0000256" key="2">
    <source>
        <dbReference type="ARBA" id="ARBA00008963"/>
    </source>
</evidence>
<comment type="caution">
    <text evidence="9">The sequence shown here is derived from an EMBL/GenBank/DDBJ whole genome shotgun (WGS) entry which is preliminary data.</text>
</comment>
<evidence type="ECO:0000313" key="10">
    <source>
        <dbReference type="Proteomes" id="UP000541444"/>
    </source>
</evidence>
<evidence type="ECO:0000256" key="6">
    <source>
        <dbReference type="ARBA" id="ARBA00022729"/>
    </source>
</evidence>
<organism evidence="9 10">
    <name type="scientific">Kingdonia uniflora</name>
    <dbReference type="NCBI Taxonomy" id="39325"/>
    <lineage>
        <taxon>Eukaryota</taxon>
        <taxon>Viridiplantae</taxon>
        <taxon>Streptophyta</taxon>
        <taxon>Embryophyta</taxon>
        <taxon>Tracheophyta</taxon>
        <taxon>Spermatophyta</taxon>
        <taxon>Magnoliopsida</taxon>
        <taxon>Ranunculales</taxon>
        <taxon>Circaeasteraceae</taxon>
        <taxon>Kingdonia</taxon>
    </lineage>
</organism>
<evidence type="ECO:0000256" key="8">
    <source>
        <dbReference type="SAM" id="SignalP"/>
    </source>
</evidence>
<proteinExistence type="inferred from homology"/>
<keyword evidence="10" id="KW-1185">Reference proteome</keyword>
<keyword evidence="3" id="KW-0052">Apoplast</keyword>
<dbReference type="PANTHER" id="PTHR33348">
    <property type="entry name" value="PRECURSOR OF CEP5"/>
    <property type="match status" value="1"/>
</dbReference>
<dbReference type="GO" id="GO:1901371">
    <property type="term" value="P:regulation of leaf morphogenesis"/>
    <property type="evidence" value="ECO:0007669"/>
    <property type="project" value="TreeGrafter"/>
</dbReference>
<dbReference type="GO" id="GO:0048364">
    <property type="term" value="P:root development"/>
    <property type="evidence" value="ECO:0007669"/>
    <property type="project" value="InterPro"/>
</dbReference>
<gene>
    <name evidence="9" type="ORF">GIB67_025876</name>
</gene>